<sequence>MNKKLLIFLSLLLLVPHLVYGKSVSAVTETNEKISIWNNYMSNKELQNFFKEHDLNSKNVESAYQIQDND</sequence>
<protein>
    <submittedName>
        <fullName evidence="2">Uncharacterized protein</fullName>
    </submittedName>
</protein>
<dbReference type="KEGG" id="nmy:CJ229_005755"/>
<feature type="chain" id="PRO_5042147398" evidence="1">
    <location>
        <begin position="22"/>
        <end position="70"/>
    </location>
</feature>
<evidence type="ECO:0000256" key="1">
    <source>
        <dbReference type="SAM" id="SignalP"/>
    </source>
</evidence>
<proteinExistence type="predicted"/>
<keyword evidence="3" id="KW-1185">Reference proteome</keyword>
<reference evidence="3" key="1">
    <citation type="submission" date="2017-09" db="EMBL/GenBank/DDBJ databases">
        <title>Bacterial strain isolated from the female urinary microbiota.</title>
        <authorList>
            <person name="Thomas-White K."/>
            <person name="Kumar N."/>
            <person name="Forster S."/>
            <person name="Putonti C."/>
            <person name="Lawley T."/>
            <person name="Wolfe A.J."/>
        </authorList>
    </citation>
    <scope>NUCLEOTIDE SEQUENCE [LARGE SCALE GENOMIC DNA]</scope>
    <source>
        <strain evidence="3">UMB0959</strain>
    </source>
</reference>
<evidence type="ECO:0000313" key="3">
    <source>
        <dbReference type="Proteomes" id="UP000243626"/>
    </source>
</evidence>
<dbReference type="Proteomes" id="UP000243626">
    <property type="component" value="Chromosome"/>
</dbReference>
<gene>
    <name evidence="2" type="ORF">CJ229_005755</name>
</gene>
<organism evidence="2 3">
    <name type="scientific">Nosocomiicoccus massiliensis</name>
    <dbReference type="NCBI Taxonomy" id="1232430"/>
    <lineage>
        <taxon>Bacteria</taxon>
        <taxon>Bacillati</taxon>
        <taxon>Bacillota</taxon>
        <taxon>Bacilli</taxon>
        <taxon>Bacillales</taxon>
        <taxon>Staphylococcaceae</taxon>
        <taxon>Nosocomiicoccus</taxon>
    </lineage>
</organism>
<dbReference type="AlphaFoldDB" id="A0AAF1BMU9"/>
<dbReference type="RefSeq" id="WP_070709242.1">
    <property type="nucleotide sequence ID" value="NZ_CP136964.1"/>
</dbReference>
<evidence type="ECO:0000313" key="2">
    <source>
        <dbReference type="EMBL" id="WOS95600.1"/>
    </source>
</evidence>
<name>A0AAF1BMU9_9STAP</name>
<dbReference type="EMBL" id="CP136964">
    <property type="protein sequence ID" value="WOS95600.1"/>
    <property type="molecule type" value="Genomic_DNA"/>
</dbReference>
<feature type="signal peptide" evidence="1">
    <location>
        <begin position="1"/>
        <end position="21"/>
    </location>
</feature>
<keyword evidence="1" id="KW-0732">Signal</keyword>
<accession>A0AAF1BMU9</accession>
<reference evidence="2 3" key="2">
    <citation type="submission" date="2023-10" db="EMBL/GenBank/DDBJ databases">
        <authorList>
            <person name="Choi B."/>
        </authorList>
    </citation>
    <scope>NUCLEOTIDE SEQUENCE [LARGE SCALE GENOMIC DNA]</scope>
    <source>
        <strain evidence="2 3">UMB0959</strain>
    </source>
</reference>